<sequence>MSAHPDIISIEAAQSARVEAERADILVTVAGASLFSGAMALQKAREVAELVAVLKTIGVEESQIKVEGVRAQTQSGTFSKTSSVSYSLRVENVPLSRIADAVGAITGARNATLNHLEWRFADETPLRDDLRERCLQIAIQRAGNIAQTLGVRLIGVYELNEEWQGTRDETPDLHQQYDGMARARSVRVSEEELGLSISHAETVHLKLTIQFRVSEIRS</sequence>
<comment type="caution">
    <text evidence="1">The sequence shown here is derived from an EMBL/GenBank/DDBJ whole genome shotgun (WGS) entry which is preliminary data.</text>
</comment>
<accession>A0A2S8SUD7</accession>
<dbReference type="Proteomes" id="UP000237684">
    <property type="component" value="Unassembled WGS sequence"/>
</dbReference>
<dbReference type="AlphaFoldDB" id="A0A2S8SUD7"/>
<evidence type="ECO:0000313" key="2">
    <source>
        <dbReference type="Proteomes" id="UP000237684"/>
    </source>
</evidence>
<reference evidence="1 2" key="1">
    <citation type="journal article" date="2018" name="Syst. Appl. Microbiol.">
        <title>Abditibacterium utsteinense sp. nov., the first cultivated member of candidate phylum FBP, isolated from ice-free Antarctic soil samples.</title>
        <authorList>
            <person name="Tahon G."/>
            <person name="Tytgat B."/>
            <person name="Lebbe L."/>
            <person name="Carlier A."/>
            <person name="Willems A."/>
        </authorList>
    </citation>
    <scope>NUCLEOTIDE SEQUENCE [LARGE SCALE GENOMIC DNA]</scope>
    <source>
        <strain evidence="1 2">LMG 29911</strain>
    </source>
</reference>
<dbReference type="OrthoDB" id="10015277at2"/>
<dbReference type="RefSeq" id="WP_105483203.1">
    <property type="nucleotide sequence ID" value="NZ_NIGF01000005.1"/>
</dbReference>
<evidence type="ECO:0000313" key="1">
    <source>
        <dbReference type="EMBL" id="PQV64411.1"/>
    </source>
</evidence>
<gene>
    <name evidence="1" type="ORF">B1R32_10592</name>
</gene>
<dbReference type="Gene3D" id="3.30.110.170">
    <property type="entry name" value="Protein of unknown function (DUF541), domain 1"/>
    <property type="match status" value="1"/>
</dbReference>
<dbReference type="EMBL" id="NIGF01000005">
    <property type="protein sequence ID" value="PQV64411.1"/>
    <property type="molecule type" value="Genomic_DNA"/>
</dbReference>
<protein>
    <recommendedName>
        <fullName evidence="3">DUF541 domain-containing protein</fullName>
    </recommendedName>
</protein>
<organism evidence="1 2">
    <name type="scientific">Abditibacterium utsteinense</name>
    <dbReference type="NCBI Taxonomy" id="1960156"/>
    <lineage>
        <taxon>Bacteria</taxon>
        <taxon>Pseudomonadati</taxon>
        <taxon>Abditibacteriota</taxon>
        <taxon>Abditibacteriia</taxon>
        <taxon>Abditibacteriales</taxon>
        <taxon>Abditibacteriaceae</taxon>
        <taxon>Abditibacterium</taxon>
    </lineage>
</organism>
<evidence type="ECO:0008006" key="3">
    <source>
        <dbReference type="Google" id="ProtNLM"/>
    </source>
</evidence>
<proteinExistence type="predicted"/>
<dbReference type="InterPro" id="IPR007497">
    <property type="entry name" value="SIMPL/DUF541"/>
</dbReference>
<keyword evidence="2" id="KW-1185">Reference proteome</keyword>
<dbReference type="Pfam" id="PF04402">
    <property type="entry name" value="SIMPL"/>
    <property type="match status" value="1"/>
</dbReference>
<dbReference type="InParanoid" id="A0A2S8SUD7"/>
<name>A0A2S8SUD7_9BACT</name>
<dbReference type="Gene3D" id="3.30.70.2970">
    <property type="entry name" value="Protein of unknown function (DUF541), domain 2"/>
    <property type="match status" value="1"/>
</dbReference>